<protein>
    <submittedName>
        <fullName evidence="1">Uncharacterized protein</fullName>
    </submittedName>
</protein>
<dbReference type="Proteomes" id="UP000185911">
    <property type="component" value="Unassembled WGS sequence"/>
</dbReference>
<reference evidence="1 2" key="1">
    <citation type="submission" date="2017-01" db="EMBL/GenBank/DDBJ databases">
        <title>Genome sequence of Rhodoferax antarcticus ANT.BR, a psychrophilic purple nonsulfur bacterium from an Antarctic microbial mat.</title>
        <authorList>
            <person name="Baker J."/>
            <person name="Riester C."/>
            <person name="Skinner B."/>
            <person name="Newell A."/>
            <person name="Swingley W."/>
            <person name="Madigan M."/>
            <person name="Jung D."/>
            <person name="Asao M."/>
            <person name="Chen M."/>
            <person name="Loughlin P."/>
            <person name="Pan H."/>
            <person name="Lin S."/>
            <person name="Li N."/>
            <person name="Shaw J."/>
            <person name="Prado M."/>
            <person name="Sherman C."/>
            <person name="Li X."/>
            <person name="Tang J."/>
            <person name="Blankenship R."/>
            <person name="Zhao T."/>
            <person name="Touchman J."/>
            <person name="Sattley M."/>
        </authorList>
    </citation>
    <scope>NUCLEOTIDE SEQUENCE [LARGE SCALE GENOMIC DNA]</scope>
    <source>
        <strain evidence="1 2">ANT.BR</strain>
    </source>
</reference>
<dbReference type="AlphaFoldDB" id="A0A1Q8Y8Y6"/>
<dbReference type="EMBL" id="MSYM01000020">
    <property type="protein sequence ID" value="OLP04521.1"/>
    <property type="molecule type" value="Genomic_DNA"/>
</dbReference>
<evidence type="ECO:0000313" key="1">
    <source>
        <dbReference type="EMBL" id="OLP04521.1"/>
    </source>
</evidence>
<keyword evidence="2" id="KW-1185">Reference proteome</keyword>
<gene>
    <name evidence="1" type="ORF">BLL52_4280</name>
</gene>
<organism evidence="1 2">
    <name type="scientific">Rhodoferax antarcticus ANT.BR</name>
    <dbReference type="NCBI Taxonomy" id="1111071"/>
    <lineage>
        <taxon>Bacteria</taxon>
        <taxon>Pseudomonadati</taxon>
        <taxon>Pseudomonadota</taxon>
        <taxon>Betaproteobacteria</taxon>
        <taxon>Burkholderiales</taxon>
        <taxon>Comamonadaceae</taxon>
        <taxon>Rhodoferax</taxon>
    </lineage>
</organism>
<accession>A0A1Q8Y8Y6</accession>
<comment type="caution">
    <text evidence="1">The sequence shown here is derived from an EMBL/GenBank/DDBJ whole genome shotgun (WGS) entry which is preliminary data.</text>
</comment>
<proteinExistence type="predicted"/>
<sequence length="85" mass="9028">MNKNQSQAEPASNSKFDQIKGHPIFAIATERPLLPDEVEVYLAVKARISGGDVLVSKTPGTGRLANMPRANVAPIASGHSAFDID</sequence>
<name>A0A1Q8Y8Y6_9BURK</name>
<evidence type="ECO:0000313" key="2">
    <source>
        <dbReference type="Proteomes" id="UP000185911"/>
    </source>
</evidence>